<evidence type="ECO:0000313" key="1">
    <source>
        <dbReference type="EMBL" id="KIW22019.1"/>
    </source>
</evidence>
<dbReference type="STRING" id="569365.A0A0D2CES7"/>
<keyword evidence="2" id="KW-1185">Reference proteome</keyword>
<sequence>MSVRDEFYARHLFLERFKFSGGRKHVIRRLDAINGEDADFVFQIRNCKRTYVLKMYKFYRSELHASKLPGFEKQLRYDRFLAEGRAYGKLIKEGRNGLHTPTCHGWVEVPQEVEVQIARKFDIPVFLWDRPPGSQDPVRGILFDFVEGVDISEVNLTPEIAASLRCRLQQIHDCGIAHGDIQGQNILVTQHGPCFLDFGSSITLPHPSFPPHLMPNFEERLQRDFRDLEIGVAMLSRGSTLADMPLLHESTIDDLINDYPTAKARWLPRSKS</sequence>
<gene>
    <name evidence="1" type="ORF">PV07_12577</name>
</gene>
<dbReference type="Gene3D" id="1.10.510.10">
    <property type="entry name" value="Transferase(Phosphotransferase) domain 1"/>
    <property type="match status" value="1"/>
</dbReference>
<organism evidence="1 2">
    <name type="scientific">Cladophialophora immunda</name>
    <dbReference type="NCBI Taxonomy" id="569365"/>
    <lineage>
        <taxon>Eukaryota</taxon>
        <taxon>Fungi</taxon>
        <taxon>Dikarya</taxon>
        <taxon>Ascomycota</taxon>
        <taxon>Pezizomycotina</taxon>
        <taxon>Eurotiomycetes</taxon>
        <taxon>Chaetothyriomycetidae</taxon>
        <taxon>Chaetothyriales</taxon>
        <taxon>Herpotrichiellaceae</taxon>
        <taxon>Cladophialophora</taxon>
    </lineage>
</organism>
<reference evidence="1 2" key="1">
    <citation type="submission" date="2015-01" db="EMBL/GenBank/DDBJ databases">
        <title>The Genome Sequence of Cladophialophora immunda CBS83496.</title>
        <authorList>
            <consortium name="The Broad Institute Genomics Platform"/>
            <person name="Cuomo C."/>
            <person name="de Hoog S."/>
            <person name="Gorbushina A."/>
            <person name="Stielow B."/>
            <person name="Teixiera M."/>
            <person name="Abouelleil A."/>
            <person name="Chapman S.B."/>
            <person name="Priest M."/>
            <person name="Young S.K."/>
            <person name="Wortman J."/>
            <person name="Nusbaum C."/>
            <person name="Birren B."/>
        </authorList>
    </citation>
    <scope>NUCLEOTIDE SEQUENCE [LARGE SCALE GENOMIC DNA]</scope>
    <source>
        <strain evidence="1 2">CBS 83496</strain>
    </source>
</reference>
<dbReference type="GeneID" id="27351771"/>
<protein>
    <recommendedName>
        <fullName evidence="3">Protein kinase domain-containing protein</fullName>
    </recommendedName>
</protein>
<dbReference type="InterPro" id="IPR025213">
    <property type="entry name" value="Sim4_Fta2"/>
</dbReference>
<name>A0A0D2CES7_9EURO</name>
<dbReference type="OrthoDB" id="3432781at2759"/>
<dbReference type="RefSeq" id="XP_016242235.1">
    <property type="nucleotide sequence ID" value="XM_016400113.1"/>
</dbReference>
<dbReference type="EMBL" id="KN847057">
    <property type="protein sequence ID" value="KIW22019.1"/>
    <property type="molecule type" value="Genomic_DNA"/>
</dbReference>
<dbReference type="VEuPathDB" id="FungiDB:PV07_12577"/>
<dbReference type="SUPFAM" id="SSF56112">
    <property type="entry name" value="Protein kinase-like (PK-like)"/>
    <property type="match status" value="1"/>
</dbReference>
<dbReference type="HOGENOM" id="CLU_086722_0_0_1"/>
<accession>A0A0D2CES7</accession>
<dbReference type="Pfam" id="PF13095">
    <property type="entry name" value="FTA2"/>
    <property type="match status" value="1"/>
</dbReference>
<evidence type="ECO:0008006" key="3">
    <source>
        <dbReference type="Google" id="ProtNLM"/>
    </source>
</evidence>
<dbReference type="InterPro" id="IPR011009">
    <property type="entry name" value="Kinase-like_dom_sf"/>
</dbReference>
<evidence type="ECO:0000313" key="2">
    <source>
        <dbReference type="Proteomes" id="UP000054466"/>
    </source>
</evidence>
<dbReference type="AlphaFoldDB" id="A0A0D2CES7"/>
<dbReference type="Proteomes" id="UP000054466">
    <property type="component" value="Unassembled WGS sequence"/>
</dbReference>
<proteinExistence type="predicted"/>